<protein>
    <recommendedName>
        <fullName evidence="3">Reverse transcriptase domain-containing protein</fullName>
    </recommendedName>
</protein>
<dbReference type="Proteomes" id="UP001215280">
    <property type="component" value="Unassembled WGS sequence"/>
</dbReference>
<sequence length="121" mass="13548">GDLGYIDDISWVAVSHTIEENVEDLEQHMEGEACPRAERLGLTFDLPKFQLVHFVSLWRYADHYRPLPVSFRGVTVPASDTVKVLGVILDSKLSFRSHVELAVSRGTKATLALLRLFSPTP</sequence>
<organism evidence="1 2">
    <name type="scientific">Mycena maculata</name>
    <dbReference type="NCBI Taxonomy" id="230809"/>
    <lineage>
        <taxon>Eukaryota</taxon>
        <taxon>Fungi</taxon>
        <taxon>Dikarya</taxon>
        <taxon>Basidiomycota</taxon>
        <taxon>Agaricomycotina</taxon>
        <taxon>Agaricomycetes</taxon>
        <taxon>Agaricomycetidae</taxon>
        <taxon>Agaricales</taxon>
        <taxon>Marasmiineae</taxon>
        <taxon>Mycenaceae</taxon>
        <taxon>Mycena</taxon>
    </lineage>
</organism>
<accession>A0AAD7JBD8</accession>
<evidence type="ECO:0000313" key="1">
    <source>
        <dbReference type="EMBL" id="KAJ7760237.1"/>
    </source>
</evidence>
<keyword evidence="2" id="KW-1185">Reference proteome</keyword>
<name>A0AAD7JBD8_9AGAR</name>
<dbReference type="EMBL" id="JARJLG010000049">
    <property type="protein sequence ID" value="KAJ7760237.1"/>
    <property type="molecule type" value="Genomic_DNA"/>
</dbReference>
<comment type="caution">
    <text evidence="1">The sequence shown here is derived from an EMBL/GenBank/DDBJ whole genome shotgun (WGS) entry which is preliminary data.</text>
</comment>
<reference evidence="1" key="1">
    <citation type="submission" date="2023-03" db="EMBL/GenBank/DDBJ databases">
        <title>Massive genome expansion in bonnet fungi (Mycena s.s.) driven by repeated elements and novel gene families across ecological guilds.</title>
        <authorList>
            <consortium name="Lawrence Berkeley National Laboratory"/>
            <person name="Harder C.B."/>
            <person name="Miyauchi S."/>
            <person name="Viragh M."/>
            <person name="Kuo A."/>
            <person name="Thoen E."/>
            <person name="Andreopoulos B."/>
            <person name="Lu D."/>
            <person name="Skrede I."/>
            <person name="Drula E."/>
            <person name="Henrissat B."/>
            <person name="Morin E."/>
            <person name="Kohler A."/>
            <person name="Barry K."/>
            <person name="LaButti K."/>
            <person name="Morin E."/>
            <person name="Salamov A."/>
            <person name="Lipzen A."/>
            <person name="Mereny Z."/>
            <person name="Hegedus B."/>
            <person name="Baldrian P."/>
            <person name="Stursova M."/>
            <person name="Weitz H."/>
            <person name="Taylor A."/>
            <person name="Grigoriev I.V."/>
            <person name="Nagy L.G."/>
            <person name="Martin F."/>
            <person name="Kauserud H."/>
        </authorList>
    </citation>
    <scope>NUCLEOTIDE SEQUENCE</scope>
    <source>
        <strain evidence="1">CBHHK188m</strain>
    </source>
</reference>
<evidence type="ECO:0008006" key="3">
    <source>
        <dbReference type="Google" id="ProtNLM"/>
    </source>
</evidence>
<gene>
    <name evidence="1" type="ORF">DFH07DRAFT_706862</name>
</gene>
<proteinExistence type="predicted"/>
<dbReference type="PANTHER" id="PTHR33481:SF1">
    <property type="entry name" value="ENDONUCLEASE_EXONUCLEASE_PHOSPHATASE DOMAIN-CONTAINING PROTEIN-RELATED"/>
    <property type="match status" value="1"/>
</dbReference>
<dbReference type="PANTHER" id="PTHR33481">
    <property type="entry name" value="REVERSE TRANSCRIPTASE"/>
    <property type="match status" value="1"/>
</dbReference>
<dbReference type="AlphaFoldDB" id="A0AAD7JBD8"/>
<feature type="non-terminal residue" evidence="1">
    <location>
        <position position="121"/>
    </location>
</feature>
<evidence type="ECO:0000313" key="2">
    <source>
        <dbReference type="Proteomes" id="UP001215280"/>
    </source>
</evidence>
<feature type="non-terminal residue" evidence="1">
    <location>
        <position position="1"/>
    </location>
</feature>